<comment type="function">
    <text evidence="7">Catalyzes the condensation of the acetyl group of acetyl-CoA with 3-methyl-2-oxobutanoate (2-ketoisovalerate) to form 3-carboxy-3-hydroxy-4-methylpentanoate (2-isopropylmalate).</text>
</comment>
<dbReference type="InterPro" id="IPR029063">
    <property type="entry name" value="SAM-dependent_MTases_sf"/>
</dbReference>
<keyword evidence="3" id="KW-0028">Amino-acid biosynthesis</keyword>
<evidence type="ECO:0000256" key="2">
    <source>
        <dbReference type="ARBA" id="ARBA00012973"/>
    </source>
</evidence>
<dbReference type="Pfam" id="PF00682">
    <property type="entry name" value="HMGL-like"/>
    <property type="match status" value="1"/>
</dbReference>
<dbReference type="SUPFAM" id="SSF51569">
    <property type="entry name" value="Aldolase"/>
    <property type="match status" value="1"/>
</dbReference>
<dbReference type="SUPFAM" id="SSF53335">
    <property type="entry name" value="S-adenosyl-L-methionine-dependent methyltransferases"/>
    <property type="match status" value="1"/>
</dbReference>
<dbReference type="PROSITE" id="PS00816">
    <property type="entry name" value="AIPM_HOMOCIT_SYNTH_2"/>
    <property type="match status" value="1"/>
</dbReference>
<evidence type="ECO:0000259" key="8">
    <source>
        <dbReference type="PROSITE" id="PS50991"/>
    </source>
</evidence>
<evidence type="ECO:0000313" key="9">
    <source>
        <dbReference type="EMBL" id="MFH0260230.1"/>
    </source>
</evidence>
<dbReference type="Proteomes" id="UP001607125">
    <property type="component" value="Unassembled WGS sequence"/>
</dbReference>
<accession>A0ABW7IF52</accession>
<dbReference type="Gene3D" id="3.40.50.150">
    <property type="entry name" value="Vaccinia Virus protein VP39"/>
    <property type="match status" value="1"/>
</dbReference>
<evidence type="ECO:0000256" key="3">
    <source>
        <dbReference type="ARBA" id="ARBA00022605"/>
    </source>
</evidence>
<keyword evidence="5" id="KW-0464">Manganese</keyword>
<dbReference type="EC" id="2.3.3.13" evidence="2"/>
<dbReference type="PROSITE" id="PS50991">
    <property type="entry name" value="PYR_CT"/>
    <property type="match status" value="1"/>
</dbReference>
<evidence type="ECO:0000313" key="10">
    <source>
        <dbReference type="Proteomes" id="UP001607125"/>
    </source>
</evidence>
<name>A0ABW7IF52_9VIBR</name>
<comment type="pathway">
    <text evidence="1">Amino-acid biosynthesis; L-leucine biosynthesis; L-leucine from 3-methyl-2-oxobutanoate: step 1/4.</text>
</comment>
<evidence type="ECO:0000256" key="4">
    <source>
        <dbReference type="ARBA" id="ARBA00022679"/>
    </source>
</evidence>
<comment type="caution">
    <text evidence="9">The sequence shown here is derived from an EMBL/GenBank/DDBJ whole genome shotgun (WGS) entry which is preliminary data.</text>
</comment>
<dbReference type="Gene3D" id="3.20.20.70">
    <property type="entry name" value="Aldolase class I"/>
    <property type="match status" value="1"/>
</dbReference>
<dbReference type="InterPro" id="IPR002034">
    <property type="entry name" value="AIPM/Hcit_synth_CS"/>
</dbReference>
<dbReference type="InterPro" id="IPR050073">
    <property type="entry name" value="2-IPM_HCS-like"/>
</dbReference>
<dbReference type="InterPro" id="IPR013785">
    <property type="entry name" value="Aldolase_TIM"/>
</dbReference>
<evidence type="ECO:0000256" key="6">
    <source>
        <dbReference type="ARBA" id="ARBA00023304"/>
    </source>
</evidence>
<dbReference type="RefSeq" id="WP_394628839.1">
    <property type="nucleotide sequence ID" value="NZ_JBIHSF010000006.1"/>
</dbReference>
<evidence type="ECO:0000256" key="5">
    <source>
        <dbReference type="ARBA" id="ARBA00023211"/>
    </source>
</evidence>
<keyword evidence="10" id="KW-1185">Reference proteome</keyword>
<evidence type="ECO:0000256" key="7">
    <source>
        <dbReference type="ARBA" id="ARBA00037629"/>
    </source>
</evidence>
<dbReference type="Gene3D" id="1.10.150.330">
    <property type="entry name" value="zn-dependent alcohol dehydrogenase"/>
    <property type="match status" value="1"/>
</dbReference>
<feature type="domain" description="Pyruvate carboxyltransferase" evidence="8">
    <location>
        <begin position="1"/>
        <end position="238"/>
    </location>
</feature>
<dbReference type="PANTHER" id="PTHR10277">
    <property type="entry name" value="HOMOCITRATE SYNTHASE-RELATED"/>
    <property type="match status" value="1"/>
</dbReference>
<evidence type="ECO:0000256" key="1">
    <source>
        <dbReference type="ARBA" id="ARBA00004689"/>
    </source>
</evidence>
<dbReference type="PANTHER" id="PTHR10277:SF9">
    <property type="entry name" value="2-ISOPROPYLMALATE SYNTHASE 1, CHLOROPLASTIC-RELATED"/>
    <property type="match status" value="1"/>
</dbReference>
<dbReference type="CDD" id="cd03174">
    <property type="entry name" value="DRE_TIM_metallolyase"/>
    <property type="match status" value="1"/>
</dbReference>
<keyword evidence="6" id="KW-0100">Branched-chain amino acid biosynthesis</keyword>
<keyword evidence="4" id="KW-0808">Transferase</keyword>
<proteinExistence type="predicted"/>
<protein>
    <recommendedName>
        <fullName evidence="2">2-isopropylmalate synthase</fullName>
        <ecNumber evidence="2">2.3.3.13</ecNumber>
    </recommendedName>
</protein>
<gene>
    <name evidence="9" type="ORF">ACGRH2_07340</name>
</gene>
<organism evidence="9 10">
    <name type="scientific">Vibrio barjaei</name>
    <dbReference type="NCBI Taxonomy" id="1676683"/>
    <lineage>
        <taxon>Bacteria</taxon>
        <taxon>Pseudomonadati</taxon>
        <taxon>Pseudomonadota</taxon>
        <taxon>Gammaproteobacteria</taxon>
        <taxon>Vibrionales</taxon>
        <taxon>Vibrionaceae</taxon>
        <taxon>Vibrio</taxon>
    </lineage>
</organism>
<dbReference type="EMBL" id="JBIHSF010000006">
    <property type="protein sequence ID" value="MFH0260230.1"/>
    <property type="molecule type" value="Genomic_DNA"/>
</dbReference>
<dbReference type="InterPro" id="IPR000891">
    <property type="entry name" value="PYR_CT"/>
</dbReference>
<sequence length="564" mass="62538">MFTFPQQVCEIAQHLVKAGAEMLEVGHPLISKEAMAHVSAVVGMDLGVPILSHARAHPDDINAVARSGASWVGIFLGVNPITERTRVSGSSFPSLLEKIAASVHHARQQGLLVRYTIEDASRTPIERLLASYRTAVEAGAQRLCFADSVGLLDPKQTRLFIRALRHEFPDIELEGHFHDDRGLAMANALQAVESGVDWISVSTNGLGERCGITDHGIFAVNLHHRGERTLDANQGKYLHELSKYVATCSGHALHPATPIFGEHAFTHTARLHVKAVKRDPDSYQWTDPVQFGQACKISKQRIRSNIVTDTVINDKTVGWDIVGGLFWEKGRQSAKPSESELELFTAGIKPGDKVAVIGASTKDLIEHLMAMDVNVTVYDFSKGMCDSLKEALSPNAPPIRVLDITAPLDRELISYYDYVLNDRLVNRFTTQEAKKALKNMVALAMQGEVRASVKLGLYAMDEKMIELGKRRQVLELFYCEDTQTIDFSKAGDILEESLLPHGQIDRDVLLRWYQSRGMETRFSDSSLKQLIEGVILDDGSQINVEHQCNFPDAQDTVMYSLKSV</sequence>
<reference evidence="9 10" key="1">
    <citation type="submission" date="2024-10" db="EMBL/GenBank/DDBJ databases">
        <authorList>
            <person name="Yibar A."/>
            <person name="Saticioglu I.B."/>
            <person name="Duman M."/>
            <person name="Ajmi N."/>
            <person name="Gurler F."/>
            <person name="Ay H."/>
            <person name="Onuk E."/>
            <person name="Guler S."/>
            <person name="Romalde J.L."/>
        </authorList>
    </citation>
    <scope>NUCLEOTIDE SEQUENCE [LARGE SCALE GENOMIC DNA]</scope>
    <source>
        <strain evidence="9 10">1-TCBS-B</strain>
    </source>
</reference>